<evidence type="ECO:0000313" key="2">
    <source>
        <dbReference type="Proteomes" id="UP000593574"/>
    </source>
</evidence>
<organism evidence="1 2">
    <name type="scientific">Gossypium laxum</name>
    <dbReference type="NCBI Taxonomy" id="34288"/>
    <lineage>
        <taxon>Eukaryota</taxon>
        <taxon>Viridiplantae</taxon>
        <taxon>Streptophyta</taxon>
        <taxon>Embryophyta</taxon>
        <taxon>Tracheophyta</taxon>
        <taxon>Spermatophyta</taxon>
        <taxon>Magnoliopsida</taxon>
        <taxon>eudicotyledons</taxon>
        <taxon>Gunneridae</taxon>
        <taxon>Pentapetalae</taxon>
        <taxon>rosids</taxon>
        <taxon>malvids</taxon>
        <taxon>Malvales</taxon>
        <taxon>Malvaceae</taxon>
        <taxon>Malvoideae</taxon>
        <taxon>Gossypium</taxon>
    </lineage>
</organism>
<gene>
    <name evidence="1" type="ORF">Golax_013293</name>
</gene>
<dbReference type="Proteomes" id="UP000593574">
    <property type="component" value="Unassembled WGS sequence"/>
</dbReference>
<reference evidence="1 2" key="1">
    <citation type="journal article" date="2019" name="Genome Biol. Evol.">
        <title>Insights into the evolution of the New World diploid cottons (Gossypium, subgenus Houzingenia) based on genome sequencing.</title>
        <authorList>
            <person name="Grover C.E."/>
            <person name="Arick M.A. 2nd"/>
            <person name="Thrash A."/>
            <person name="Conover J.L."/>
            <person name="Sanders W.S."/>
            <person name="Peterson D.G."/>
            <person name="Frelichowski J.E."/>
            <person name="Scheffler J.A."/>
            <person name="Scheffler B.E."/>
            <person name="Wendel J.F."/>
        </authorList>
    </citation>
    <scope>NUCLEOTIDE SEQUENCE [LARGE SCALE GENOMIC DNA]</scope>
    <source>
        <strain evidence="1">4</strain>
        <tissue evidence="1">Leaf</tissue>
    </source>
</reference>
<accession>A0A7J8ZRB5</accession>
<dbReference type="AlphaFoldDB" id="A0A7J8ZRB5"/>
<comment type="caution">
    <text evidence="1">The sequence shown here is derived from an EMBL/GenBank/DDBJ whole genome shotgun (WGS) entry which is preliminary data.</text>
</comment>
<protein>
    <submittedName>
        <fullName evidence="1">Uncharacterized protein</fullName>
    </submittedName>
</protein>
<dbReference type="EMBL" id="JABEZV010000007">
    <property type="protein sequence ID" value="MBA0714311.1"/>
    <property type="molecule type" value="Genomic_DNA"/>
</dbReference>
<name>A0A7J8ZRB5_9ROSI</name>
<proteinExistence type="predicted"/>
<sequence>MSKYNVPAQVHWIEENVNGAHSVAGSGVEWGTMFRTLIRYIWKMWNEYIFENVTRPAAQVVRHCWVEASRLLVQSWSMQVGEGGFGWRLLSNDWVTENTGCSRDEGCGYAVLGGGLVWPLYFLLSCKLFSRV</sequence>
<keyword evidence="2" id="KW-1185">Reference proteome</keyword>
<evidence type="ECO:0000313" key="1">
    <source>
        <dbReference type="EMBL" id="MBA0714311.1"/>
    </source>
</evidence>